<dbReference type="InterPro" id="IPR000595">
    <property type="entry name" value="cNMP-bd_dom"/>
</dbReference>
<dbReference type="AlphaFoldDB" id="A0A1X7I306"/>
<dbReference type="InterPro" id="IPR014710">
    <property type="entry name" value="RmlC-like_jellyroll"/>
</dbReference>
<organism evidence="2 3">
    <name type="scientific">Marivirga sericea</name>
    <dbReference type="NCBI Taxonomy" id="1028"/>
    <lineage>
        <taxon>Bacteria</taxon>
        <taxon>Pseudomonadati</taxon>
        <taxon>Bacteroidota</taxon>
        <taxon>Cytophagia</taxon>
        <taxon>Cytophagales</taxon>
        <taxon>Marivirgaceae</taxon>
        <taxon>Marivirga</taxon>
    </lineage>
</organism>
<accession>A0A1X7I306</accession>
<dbReference type="EMBL" id="FXAW01000001">
    <property type="protein sequence ID" value="SMG08182.1"/>
    <property type="molecule type" value="Genomic_DNA"/>
</dbReference>
<dbReference type="GO" id="GO:0016301">
    <property type="term" value="F:kinase activity"/>
    <property type="evidence" value="ECO:0007669"/>
    <property type="project" value="UniProtKB-KW"/>
</dbReference>
<dbReference type="RefSeq" id="WP_085515143.1">
    <property type="nucleotide sequence ID" value="NZ_FXAW01000001.1"/>
</dbReference>
<protein>
    <submittedName>
        <fullName evidence="2">cAMP-binding domain of CRP or a regulatory subunit of cAMP-dependent protein kinases</fullName>
    </submittedName>
</protein>
<dbReference type="PROSITE" id="PS50042">
    <property type="entry name" value="CNMP_BINDING_3"/>
    <property type="match status" value="1"/>
</dbReference>
<evidence type="ECO:0000313" key="2">
    <source>
        <dbReference type="EMBL" id="SMG08182.1"/>
    </source>
</evidence>
<dbReference type="CDD" id="cd00038">
    <property type="entry name" value="CAP_ED"/>
    <property type="match status" value="1"/>
</dbReference>
<dbReference type="Pfam" id="PF00027">
    <property type="entry name" value="cNMP_binding"/>
    <property type="match status" value="1"/>
</dbReference>
<dbReference type="Gene3D" id="2.60.120.10">
    <property type="entry name" value="Jelly Rolls"/>
    <property type="match status" value="1"/>
</dbReference>
<sequence>MTQEEIKSQFIEKASLSADAVSDFFENAELISLAKNQHLIKSGSSPVYFVLVKSGCLMTYFKDRNEQVHAIQFGQEMWWTGDLDAIFNQHASNYAIKALVPSEVYLLSKEKFEDLNQKHPAFERYFRVLFQNALISHQKRIIRNISYTAEEKYLEFVKLHPRLELIVPQKYIASFMGITPEFLSKLKRKMAES</sequence>
<name>A0A1X7I306_9BACT</name>
<gene>
    <name evidence="2" type="ORF">SAMN05661096_00117</name>
</gene>
<dbReference type="OrthoDB" id="1933280at2"/>
<dbReference type="InterPro" id="IPR018490">
    <property type="entry name" value="cNMP-bd_dom_sf"/>
</dbReference>
<keyword evidence="3" id="KW-1185">Reference proteome</keyword>
<feature type="domain" description="Cyclic nucleotide-binding" evidence="1">
    <location>
        <begin position="15"/>
        <end position="115"/>
    </location>
</feature>
<keyword evidence="2" id="KW-0418">Kinase</keyword>
<evidence type="ECO:0000313" key="3">
    <source>
        <dbReference type="Proteomes" id="UP000193804"/>
    </source>
</evidence>
<reference evidence="3" key="1">
    <citation type="submission" date="2017-04" db="EMBL/GenBank/DDBJ databases">
        <authorList>
            <person name="Varghese N."/>
            <person name="Submissions S."/>
        </authorList>
    </citation>
    <scope>NUCLEOTIDE SEQUENCE [LARGE SCALE GENOMIC DNA]</scope>
    <source>
        <strain evidence="3">DSM 4125</strain>
    </source>
</reference>
<dbReference type="STRING" id="1028.SAMN05661096_00117"/>
<dbReference type="SUPFAM" id="SSF51206">
    <property type="entry name" value="cAMP-binding domain-like"/>
    <property type="match status" value="1"/>
</dbReference>
<proteinExistence type="predicted"/>
<evidence type="ECO:0000259" key="1">
    <source>
        <dbReference type="PROSITE" id="PS50042"/>
    </source>
</evidence>
<keyword evidence="2" id="KW-0808">Transferase</keyword>
<dbReference type="Proteomes" id="UP000193804">
    <property type="component" value="Unassembled WGS sequence"/>
</dbReference>